<evidence type="ECO:0000313" key="8">
    <source>
        <dbReference type="EMBL" id="MBP2387615.1"/>
    </source>
</evidence>
<dbReference type="SUPFAM" id="SSF50129">
    <property type="entry name" value="GroES-like"/>
    <property type="match status" value="2"/>
</dbReference>
<dbReference type="EC" id="1.1.1.1" evidence="8"/>
<keyword evidence="9" id="KW-1185">Reference proteome</keyword>
<evidence type="ECO:0000256" key="5">
    <source>
        <dbReference type="ARBA" id="ARBA00023027"/>
    </source>
</evidence>
<organism evidence="8 9">
    <name type="scientific">Paeniglutamicibacter kerguelensis</name>
    <dbReference type="NCBI Taxonomy" id="254788"/>
    <lineage>
        <taxon>Bacteria</taxon>
        <taxon>Bacillati</taxon>
        <taxon>Actinomycetota</taxon>
        <taxon>Actinomycetes</taxon>
        <taxon>Micrococcales</taxon>
        <taxon>Micrococcaceae</taxon>
        <taxon>Paeniglutamicibacter</taxon>
    </lineage>
</organism>
<dbReference type="SUPFAM" id="SSF51735">
    <property type="entry name" value="NAD(P)-binding Rossmann-fold domains"/>
    <property type="match status" value="1"/>
</dbReference>
<dbReference type="Gene3D" id="3.90.180.10">
    <property type="entry name" value="Medium-chain alcohol dehydrogenases, catalytic domain"/>
    <property type="match status" value="1"/>
</dbReference>
<comment type="cofactor">
    <cofactor evidence="6">
        <name>Zn(2+)</name>
        <dbReference type="ChEBI" id="CHEBI:29105"/>
    </cofactor>
</comment>
<dbReference type="Pfam" id="PF08240">
    <property type="entry name" value="ADH_N"/>
    <property type="match status" value="1"/>
</dbReference>
<evidence type="ECO:0000256" key="2">
    <source>
        <dbReference type="ARBA" id="ARBA00022723"/>
    </source>
</evidence>
<dbReference type="InterPro" id="IPR013154">
    <property type="entry name" value="ADH-like_N"/>
</dbReference>
<evidence type="ECO:0000259" key="7">
    <source>
        <dbReference type="SMART" id="SM00829"/>
    </source>
</evidence>
<evidence type="ECO:0000256" key="1">
    <source>
        <dbReference type="ARBA" id="ARBA00008072"/>
    </source>
</evidence>
<feature type="domain" description="Enoyl reductase (ER)" evidence="7">
    <location>
        <begin position="10"/>
        <end position="358"/>
    </location>
</feature>
<dbReference type="GO" id="GO:0004022">
    <property type="term" value="F:alcohol dehydrogenase (NAD+) activity"/>
    <property type="evidence" value="ECO:0007669"/>
    <property type="project" value="UniProtKB-EC"/>
</dbReference>
<dbReference type="GO" id="GO:0051903">
    <property type="term" value="F:S-(hydroxymethyl)glutathione dehydrogenase [NAD(P)+] activity"/>
    <property type="evidence" value="ECO:0007669"/>
    <property type="project" value="UniProtKB-EC"/>
</dbReference>
<comment type="caution">
    <text evidence="8">The sequence shown here is derived from an EMBL/GenBank/DDBJ whole genome shotgun (WGS) entry which is preliminary data.</text>
</comment>
<gene>
    <name evidence="8" type="ORF">JOF47_003126</name>
</gene>
<evidence type="ECO:0000256" key="6">
    <source>
        <dbReference type="RuleBase" id="RU361277"/>
    </source>
</evidence>
<comment type="similarity">
    <text evidence="1 6">Belongs to the zinc-containing alcohol dehydrogenase family.</text>
</comment>
<dbReference type="RefSeq" id="WP_209999977.1">
    <property type="nucleotide sequence ID" value="NZ_BAAAJY010000001.1"/>
</dbReference>
<keyword evidence="5" id="KW-0520">NAD</keyword>
<dbReference type="PROSITE" id="PS00059">
    <property type="entry name" value="ADH_ZINC"/>
    <property type="match status" value="1"/>
</dbReference>
<dbReference type="InterPro" id="IPR036291">
    <property type="entry name" value="NAD(P)-bd_dom_sf"/>
</dbReference>
<dbReference type="InterPro" id="IPR011032">
    <property type="entry name" value="GroES-like_sf"/>
</dbReference>
<dbReference type="Proteomes" id="UP001296993">
    <property type="component" value="Unassembled WGS sequence"/>
</dbReference>
<keyword evidence="3 6" id="KW-0862">Zinc</keyword>
<evidence type="ECO:0000313" key="9">
    <source>
        <dbReference type="Proteomes" id="UP001296993"/>
    </source>
</evidence>
<name>A0ABS4XGL3_9MICC</name>
<dbReference type="InterPro" id="IPR002328">
    <property type="entry name" value="ADH_Zn_CS"/>
</dbReference>
<keyword evidence="4 8" id="KW-0560">Oxidoreductase</keyword>
<dbReference type="Pfam" id="PF00107">
    <property type="entry name" value="ADH_zinc_N"/>
    <property type="match status" value="1"/>
</dbReference>
<dbReference type="EMBL" id="JAGIOF010000001">
    <property type="protein sequence ID" value="MBP2387615.1"/>
    <property type="molecule type" value="Genomic_DNA"/>
</dbReference>
<evidence type="ECO:0000256" key="3">
    <source>
        <dbReference type="ARBA" id="ARBA00022833"/>
    </source>
</evidence>
<dbReference type="PANTHER" id="PTHR43880:SF12">
    <property type="entry name" value="ALCOHOL DEHYDROGENASE CLASS-3"/>
    <property type="match status" value="1"/>
</dbReference>
<protein>
    <submittedName>
        <fullName evidence="8">S-(Hydroxymethyl)glutathione dehydrogenase/alcohol dehydrogenase</fullName>
        <ecNumber evidence="8">1.1.1.1</ecNumber>
        <ecNumber evidence="8">1.1.1.284</ecNumber>
    </submittedName>
</protein>
<dbReference type="InterPro" id="IPR020843">
    <property type="entry name" value="ER"/>
</dbReference>
<dbReference type="PANTHER" id="PTHR43880">
    <property type="entry name" value="ALCOHOL DEHYDROGENASE"/>
    <property type="match status" value="1"/>
</dbReference>
<dbReference type="InterPro" id="IPR013149">
    <property type="entry name" value="ADH-like_C"/>
</dbReference>
<reference evidence="8 9" key="1">
    <citation type="submission" date="2021-03" db="EMBL/GenBank/DDBJ databases">
        <title>Sequencing the genomes of 1000 actinobacteria strains.</title>
        <authorList>
            <person name="Klenk H.-P."/>
        </authorList>
    </citation>
    <scope>NUCLEOTIDE SEQUENCE [LARGE SCALE GENOMIC DNA]</scope>
    <source>
        <strain evidence="8 9">DSM 15797</strain>
    </source>
</reference>
<dbReference type="Gene3D" id="3.40.50.720">
    <property type="entry name" value="NAD(P)-binding Rossmann-like Domain"/>
    <property type="match status" value="1"/>
</dbReference>
<evidence type="ECO:0000256" key="4">
    <source>
        <dbReference type="ARBA" id="ARBA00023002"/>
    </source>
</evidence>
<accession>A0ABS4XGL3</accession>
<keyword evidence="2 6" id="KW-0479">Metal-binding</keyword>
<dbReference type="EC" id="1.1.1.284" evidence="8"/>
<sequence length="361" mass="37577">MKAVVVREIGGGFNVEDIAIDDPIGQEVLVEVKAAGLCRTDLSVAGHRHDHPVPAVFGHELAGIVTKVGSEVTDFTVGDHVVGSLIQFCGRCANCLADRSFQCLQREATLRNADQPPRLTRDGTDVAQGFGLGAFAQQALVHSNQLVKIADEMPFPQAALLGCGGLTGTGAVLNAARVRPGESVVIVGAGGVGLNGVNGAVIAGASPIIVIDVAAEKLDKARAFGATHTVNSAEEDPVAAVKEITGGGADHVFDFVGIGKVQEQGIAMLGKGGGLYLIGVTHGQTMNVDGRALLQGQNSITGIHMGSGVLRRDVPRYVDMYLAGELQLDGMISREISLDEVEAGYESLKDPTVTRVVITRF</sequence>
<proteinExistence type="inferred from homology"/>
<dbReference type="SMART" id="SM00829">
    <property type="entry name" value="PKS_ER"/>
    <property type="match status" value="1"/>
</dbReference>